<protein>
    <submittedName>
        <fullName evidence="4">Uncharacterized protein</fullName>
    </submittedName>
</protein>
<feature type="region of interest" description="Disordered" evidence="1">
    <location>
        <begin position="229"/>
        <end position="248"/>
    </location>
</feature>
<feature type="transmembrane region" description="Helical" evidence="2">
    <location>
        <begin position="72"/>
        <end position="98"/>
    </location>
</feature>
<evidence type="ECO:0000313" key="4">
    <source>
        <dbReference type="WBParaSite" id="jg20820"/>
    </source>
</evidence>
<reference evidence="4" key="1">
    <citation type="submission" date="2022-11" db="UniProtKB">
        <authorList>
            <consortium name="WormBaseParasite"/>
        </authorList>
    </citation>
    <scope>IDENTIFICATION</scope>
</reference>
<evidence type="ECO:0000256" key="1">
    <source>
        <dbReference type="SAM" id="MobiDB-lite"/>
    </source>
</evidence>
<feature type="transmembrane region" description="Helical" evidence="2">
    <location>
        <begin position="36"/>
        <end position="60"/>
    </location>
</feature>
<organism evidence="3 4">
    <name type="scientific">Ditylenchus dipsaci</name>
    <dbReference type="NCBI Taxonomy" id="166011"/>
    <lineage>
        <taxon>Eukaryota</taxon>
        <taxon>Metazoa</taxon>
        <taxon>Ecdysozoa</taxon>
        <taxon>Nematoda</taxon>
        <taxon>Chromadorea</taxon>
        <taxon>Rhabditida</taxon>
        <taxon>Tylenchina</taxon>
        <taxon>Tylenchomorpha</taxon>
        <taxon>Sphaerularioidea</taxon>
        <taxon>Anguinidae</taxon>
        <taxon>Anguininae</taxon>
        <taxon>Ditylenchus</taxon>
    </lineage>
</organism>
<keyword evidence="2" id="KW-1133">Transmembrane helix</keyword>
<dbReference type="GO" id="GO:0016020">
    <property type="term" value="C:membrane"/>
    <property type="evidence" value="ECO:0007669"/>
    <property type="project" value="InterPro"/>
</dbReference>
<feature type="region of interest" description="Disordered" evidence="1">
    <location>
        <begin position="127"/>
        <end position="146"/>
    </location>
</feature>
<dbReference type="WBParaSite" id="jg20820">
    <property type="protein sequence ID" value="jg20820"/>
    <property type="gene ID" value="jg20820"/>
</dbReference>
<dbReference type="GO" id="GO:0006811">
    <property type="term" value="P:monoatomic ion transport"/>
    <property type="evidence" value="ECO:0007669"/>
    <property type="project" value="InterPro"/>
</dbReference>
<evidence type="ECO:0000313" key="3">
    <source>
        <dbReference type="Proteomes" id="UP000887574"/>
    </source>
</evidence>
<dbReference type="AlphaFoldDB" id="A0A915DLG0"/>
<dbReference type="InterPro" id="IPR036719">
    <property type="entry name" value="Neuro-gated_channel_TM_sf"/>
</dbReference>
<feature type="compositionally biased region" description="Basic and acidic residues" evidence="1">
    <location>
        <begin position="237"/>
        <end position="248"/>
    </location>
</feature>
<keyword evidence="3" id="KW-1185">Reference proteome</keyword>
<proteinExistence type="predicted"/>
<keyword evidence="2" id="KW-0812">Transmembrane</keyword>
<dbReference type="SUPFAM" id="SSF90112">
    <property type="entry name" value="Neurotransmitter-gated ion-channel transmembrane pore"/>
    <property type="match status" value="1"/>
</dbReference>
<keyword evidence="2" id="KW-0472">Membrane</keyword>
<dbReference type="Proteomes" id="UP000887574">
    <property type="component" value="Unplaced"/>
</dbReference>
<accession>A0A915DLG0</accession>
<sequence length="248" mass="28832">MSDFYWASFRSFKKSLEGRPSIETRLYGIFLEFVPLIAWFYLSIIIIISIGTFLLVYLSIQGRRQYGKVPPLIIRYIFFVKIVNFLCLLVPPQLFMIWEEMDDHPSITYKTYFSKLKKRRFGSRKRADQLEKEEAEDPAFNNRGQLTHQDSQFDDRFLAPPTTFGPSPVSLNFSLPDSILRKSRASSVTLEERTPTEEEPSRARFNWQRVGQAAAAVASDIRLNEDYSRIQQQAEQQSRREGAEGLPL</sequence>
<name>A0A915DLG0_9BILA</name>
<evidence type="ECO:0000256" key="2">
    <source>
        <dbReference type="SAM" id="Phobius"/>
    </source>
</evidence>